<dbReference type="GO" id="GO:0004222">
    <property type="term" value="F:metalloendopeptidase activity"/>
    <property type="evidence" value="ECO:0007669"/>
    <property type="project" value="TreeGrafter"/>
</dbReference>
<gene>
    <name evidence="1" type="ORF">KDK67_02875</name>
</gene>
<evidence type="ECO:0008006" key="3">
    <source>
        <dbReference type="Google" id="ProtNLM"/>
    </source>
</evidence>
<evidence type="ECO:0000313" key="1">
    <source>
        <dbReference type="EMBL" id="MCM1985963.1"/>
    </source>
</evidence>
<accession>A0A9E5DB23</accession>
<dbReference type="Proteomes" id="UP001056766">
    <property type="component" value="Unassembled WGS sequence"/>
</dbReference>
<dbReference type="GO" id="GO:0006509">
    <property type="term" value="P:membrane protein ectodomain proteolysis"/>
    <property type="evidence" value="ECO:0007669"/>
    <property type="project" value="TreeGrafter"/>
</dbReference>
<proteinExistence type="predicted"/>
<evidence type="ECO:0000313" key="2">
    <source>
        <dbReference type="Proteomes" id="UP001056766"/>
    </source>
</evidence>
<comment type="caution">
    <text evidence="1">The sequence shown here is derived from an EMBL/GenBank/DDBJ whole genome shotgun (WGS) entry which is preliminary data.</text>
</comment>
<dbReference type="Gene3D" id="3.40.390.10">
    <property type="entry name" value="Collagenase (Catalytic Domain)"/>
    <property type="match status" value="1"/>
</dbReference>
<dbReference type="InterPro" id="IPR024079">
    <property type="entry name" value="MetalloPept_cat_dom_sf"/>
</dbReference>
<organism evidence="1 2">
    <name type="scientific">Methanococcoides seepicolus</name>
    <dbReference type="NCBI Taxonomy" id="2828780"/>
    <lineage>
        <taxon>Archaea</taxon>
        <taxon>Methanobacteriati</taxon>
        <taxon>Methanobacteriota</taxon>
        <taxon>Stenosarchaea group</taxon>
        <taxon>Methanomicrobia</taxon>
        <taxon>Methanosarcinales</taxon>
        <taxon>Methanosarcinaceae</taxon>
        <taxon>Methanococcoides</taxon>
    </lineage>
</organism>
<dbReference type="Pfam" id="PF13688">
    <property type="entry name" value="Reprolysin_5"/>
    <property type="match status" value="1"/>
</dbReference>
<dbReference type="AlphaFoldDB" id="A0A9E5DB23"/>
<dbReference type="PANTHER" id="PTHR45702">
    <property type="entry name" value="ADAM10/ADAM17 METALLOPEPTIDASE FAMILY MEMBER"/>
    <property type="match status" value="1"/>
</dbReference>
<dbReference type="GO" id="GO:0005886">
    <property type="term" value="C:plasma membrane"/>
    <property type="evidence" value="ECO:0007669"/>
    <property type="project" value="TreeGrafter"/>
</dbReference>
<dbReference type="PANTHER" id="PTHR45702:SF2">
    <property type="entry name" value="KUZBANIAN, ISOFORM A"/>
    <property type="match status" value="1"/>
</dbReference>
<keyword evidence="2" id="KW-1185">Reference proteome</keyword>
<dbReference type="EMBL" id="JAGSOI010000007">
    <property type="protein sequence ID" value="MCM1985963.1"/>
    <property type="molecule type" value="Genomic_DNA"/>
</dbReference>
<protein>
    <recommendedName>
        <fullName evidence="3">Peptidase M12B domain-containing protein</fullName>
    </recommendedName>
</protein>
<dbReference type="RefSeq" id="WP_250867333.1">
    <property type="nucleotide sequence ID" value="NZ_JAGSOI010000007.1"/>
</dbReference>
<dbReference type="SUPFAM" id="SSF55486">
    <property type="entry name" value="Metalloproteases ('zincins'), catalytic domain"/>
    <property type="match status" value="1"/>
</dbReference>
<name>A0A9E5DB23_9EURY</name>
<reference evidence="1" key="2">
    <citation type="submission" date="2021-04" db="EMBL/GenBank/DDBJ databases">
        <authorList>
            <person name="Dong X."/>
        </authorList>
    </citation>
    <scope>NUCLEOTIDE SEQUENCE</scope>
    <source>
        <strain evidence="1">LLY</strain>
    </source>
</reference>
<dbReference type="InterPro" id="IPR051489">
    <property type="entry name" value="ADAM_Metalloproteinase"/>
</dbReference>
<sequence length="432" mass="47640">MENRTRFGVSALLISVLVLSIAFASGATFAKSDDSAILEAVTVDKRSVGFADTLAYFDTVTVNPAVFKKDAEDGYVNIKIIGQDLDIELNKRPSVSEGAKIIVEDEKGIQIMDAPEICTYEGKVVGKEDSSVKFTVDDVIIIGKIVIDEKTYFIEETNNVYNGKYIHVVYDKDAIKQSSLADSAEPAGCGTCDLETVVNSPLTAESMQIATMSTLSLATIDLQTGYDTEFQTTYPSPETRIDRLIDDVNDIYDPADAQFNINGFKYLSNTPSGNISDILDYSKDNLDSERERTDSDLVIMFTGKECTGNWIGLSQTYNGSSDAAYSAVQMVAAGTNSRYQANPDDRAILTAHELGHNFGARHDEAFKWNTTDNKTYYTVMWTPYMSTMMFYPDYMQLEFSYNGTGGHGNDTCNNIGNHIMVTKDTLQGFRTG</sequence>
<reference evidence="1" key="1">
    <citation type="journal article" date="2021" name="mSystems">
        <title>Bacteria and Archaea Synergistically Convert Glycine Betaine to Biogenic Methane in the Formosa Cold Seep of the South China Sea.</title>
        <authorList>
            <person name="Li L."/>
            <person name="Zhang W."/>
            <person name="Zhang S."/>
            <person name="Song L."/>
            <person name="Sun Q."/>
            <person name="Zhang H."/>
            <person name="Xiang H."/>
            <person name="Dong X."/>
        </authorList>
    </citation>
    <scope>NUCLEOTIDE SEQUENCE</scope>
    <source>
        <strain evidence="1">LLY</strain>
    </source>
</reference>